<name>A0A9P8TPH5_WICPI</name>
<evidence type="ECO:0000313" key="3">
    <source>
        <dbReference type="Proteomes" id="UP000774326"/>
    </source>
</evidence>
<keyword evidence="3" id="KW-1185">Reference proteome</keyword>
<protein>
    <submittedName>
        <fullName evidence="2">Uncharacterized protein</fullName>
    </submittedName>
</protein>
<accession>A0A9P8TPH5</accession>
<gene>
    <name evidence="2" type="ORF">WICPIJ_003154</name>
</gene>
<keyword evidence="1" id="KW-0472">Membrane</keyword>
<comment type="caution">
    <text evidence="2">The sequence shown here is derived from an EMBL/GenBank/DDBJ whole genome shotgun (WGS) entry which is preliminary data.</text>
</comment>
<feature type="transmembrane region" description="Helical" evidence="1">
    <location>
        <begin position="35"/>
        <end position="60"/>
    </location>
</feature>
<reference evidence="2" key="1">
    <citation type="journal article" date="2021" name="Open Biol.">
        <title>Shared evolutionary footprints suggest mitochondrial oxidative damage underlies multiple complex I losses in fungi.</title>
        <authorList>
            <person name="Schikora-Tamarit M.A."/>
            <person name="Marcet-Houben M."/>
            <person name="Nosek J."/>
            <person name="Gabaldon T."/>
        </authorList>
    </citation>
    <scope>NUCLEOTIDE SEQUENCE</scope>
    <source>
        <strain evidence="2">CBS2887</strain>
    </source>
</reference>
<evidence type="ECO:0000256" key="1">
    <source>
        <dbReference type="SAM" id="Phobius"/>
    </source>
</evidence>
<keyword evidence="1" id="KW-0812">Transmembrane</keyword>
<proteinExistence type="predicted"/>
<dbReference type="EMBL" id="JAEUBG010001747">
    <property type="protein sequence ID" value="KAH3685866.1"/>
    <property type="molecule type" value="Genomic_DNA"/>
</dbReference>
<reference evidence="2" key="2">
    <citation type="submission" date="2021-01" db="EMBL/GenBank/DDBJ databases">
        <authorList>
            <person name="Schikora-Tamarit M.A."/>
        </authorList>
    </citation>
    <scope>NUCLEOTIDE SEQUENCE</scope>
    <source>
        <strain evidence="2">CBS2887</strain>
    </source>
</reference>
<dbReference type="AlphaFoldDB" id="A0A9P8TPH5"/>
<evidence type="ECO:0000313" key="2">
    <source>
        <dbReference type="EMBL" id="KAH3685866.1"/>
    </source>
</evidence>
<organism evidence="2 3">
    <name type="scientific">Wickerhamomyces pijperi</name>
    <name type="common">Yeast</name>
    <name type="synonym">Pichia pijperi</name>
    <dbReference type="NCBI Taxonomy" id="599730"/>
    <lineage>
        <taxon>Eukaryota</taxon>
        <taxon>Fungi</taxon>
        <taxon>Dikarya</taxon>
        <taxon>Ascomycota</taxon>
        <taxon>Saccharomycotina</taxon>
        <taxon>Saccharomycetes</taxon>
        <taxon>Phaffomycetales</taxon>
        <taxon>Wickerhamomycetaceae</taxon>
        <taxon>Wickerhamomyces</taxon>
    </lineage>
</organism>
<keyword evidence="1" id="KW-1133">Transmembrane helix</keyword>
<dbReference type="Proteomes" id="UP000774326">
    <property type="component" value="Unassembled WGS sequence"/>
</dbReference>
<sequence>MEEMMMTADSLIKAGFFGLDNLETMSSNFHSLMELIPSSAILSAMAVASVLTSVMVLASFKFSKMEETGVTPIFSKDWFKEVKEVVETDGEFKALVDGVVAAELMLVLVLLLDLVFKFKLFCWFMY</sequence>
<feature type="transmembrane region" description="Helical" evidence="1">
    <location>
        <begin position="94"/>
        <end position="116"/>
    </location>
</feature>